<sequence>MEGDGHNGGMAEENICSLSAQKHSWAKMIGEARRHRRVVVFYSWIRRRCTCADSQDKDGCTPRGRPTGDGLTVINDFVATPRSLQTNSVHGGRALPQHTRTTLATVRARPNIRSPLARPALVAPLSHALRTFSLVDIGD</sequence>
<protein>
    <submittedName>
        <fullName evidence="2">Uncharacterized protein</fullName>
    </submittedName>
</protein>
<dbReference type="WBParaSite" id="PSAMB.scaffold1236size33955.g11863.t1">
    <property type="protein sequence ID" value="PSAMB.scaffold1236size33955.g11863.t1"/>
    <property type="gene ID" value="PSAMB.scaffold1236size33955.g11863"/>
</dbReference>
<dbReference type="AlphaFoldDB" id="A0A914UT15"/>
<accession>A0A914UT15</accession>
<name>A0A914UT15_9BILA</name>
<keyword evidence="1" id="KW-1185">Reference proteome</keyword>
<dbReference type="Proteomes" id="UP000887566">
    <property type="component" value="Unplaced"/>
</dbReference>
<organism evidence="1 2">
    <name type="scientific">Plectus sambesii</name>
    <dbReference type="NCBI Taxonomy" id="2011161"/>
    <lineage>
        <taxon>Eukaryota</taxon>
        <taxon>Metazoa</taxon>
        <taxon>Ecdysozoa</taxon>
        <taxon>Nematoda</taxon>
        <taxon>Chromadorea</taxon>
        <taxon>Plectida</taxon>
        <taxon>Plectina</taxon>
        <taxon>Plectoidea</taxon>
        <taxon>Plectidae</taxon>
        <taxon>Plectus</taxon>
    </lineage>
</organism>
<evidence type="ECO:0000313" key="1">
    <source>
        <dbReference type="Proteomes" id="UP000887566"/>
    </source>
</evidence>
<evidence type="ECO:0000313" key="2">
    <source>
        <dbReference type="WBParaSite" id="PSAMB.scaffold1236size33955.g11863.t1"/>
    </source>
</evidence>
<reference evidence="2" key="1">
    <citation type="submission" date="2022-11" db="UniProtKB">
        <authorList>
            <consortium name="WormBaseParasite"/>
        </authorList>
    </citation>
    <scope>IDENTIFICATION</scope>
</reference>
<proteinExistence type="predicted"/>